<feature type="compositionally biased region" description="Polar residues" evidence="1">
    <location>
        <begin position="1"/>
        <end position="25"/>
    </location>
</feature>
<protein>
    <submittedName>
        <fullName evidence="2">Uncharacterized protein</fullName>
    </submittedName>
</protein>
<evidence type="ECO:0000313" key="2">
    <source>
        <dbReference type="EMBL" id="ALK82788.1"/>
    </source>
</evidence>
<name>A0A0P0M0I5_PHOVU</name>
<feature type="region of interest" description="Disordered" evidence="1">
    <location>
        <begin position="1"/>
        <end position="26"/>
    </location>
</feature>
<gene>
    <name evidence="2" type="ORF">BvMPK_0148</name>
    <name evidence="3" type="ORF">ERS852457_02210</name>
</gene>
<dbReference type="EMBL" id="CP013020">
    <property type="protein sequence ID" value="ALK82788.1"/>
    <property type="molecule type" value="Genomic_DNA"/>
</dbReference>
<reference evidence="2 4" key="3">
    <citation type="journal article" date="2016" name="Genome Biol. Evol.">
        <title>Extensive mobilome-driven genome diversification in mouse gut-associated Bacteroides vulgatus mpk.</title>
        <authorList>
            <person name="Lange A."/>
            <person name="Beier S."/>
            <person name="Steimle A."/>
            <person name="Autenrieth I.B."/>
            <person name="Huson D.H."/>
            <person name="Frick J.S."/>
        </authorList>
    </citation>
    <scope>NUCLEOTIDE SEQUENCE [LARGE SCALE GENOMIC DNA]</scope>
    <source>
        <strain evidence="2">Mpk</strain>
        <strain evidence="4">mpk</strain>
    </source>
</reference>
<organism evidence="2 4">
    <name type="scientific">Phocaeicola vulgatus</name>
    <name type="common">Bacteroides vulgatus</name>
    <dbReference type="NCBI Taxonomy" id="821"/>
    <lineage>
        <taxon>Bacteria</taxon>
        <taxon>Pseudomonadati</taxon>
        <taxon>Bacteroidota</taxon>
        <taxon>Bacteroidia</taxon>
        <taxon>Bacteroidales</taxon>
        <taxon>Bacteroidaceae</taxon>
        <taxon>Phocaeicola</taxon>
    </lineage>
</organism>
<dbReference type="PATRIC" id="fig|821.40.peg.184"/>
<evidence type="ECO:0000256" key="1">
    <source>
        <dbReference type="SAM" id="MobiDB-lite"/>
    </source>
</evidence>
<dbReference type="EMBL" id="CYZI01000012">
    <property type="protein sequence ID" value="CUO54400.1"/>
    <property type="molecule type" value="Genomic_DNA"/>
</dbReference>
<dbReference type="Proteomes" id="UP000095333">
    <property type="component" value="Unassembled WGS sequence"/>
</dbReference>
<sequence length="349" mass="40450">MNTTILTENSHPQSTGGHRTGSSLNMPPKSWKDYVPRYVSLYYVDYNENLDSREDLQERCIRRNSLHPLEEQVWEWYAEQEHDNLQGYLADIRKAMEADGKADEYARNEEGIKDLLYERNSIDPTDELIDNSAVTNMFYSLGVEIEGYVYGSNARKESEAISLRKIRRALKLKKGQFADELHELLANAPYGGELRIYFNAIFSRLLTGDTGNDFKRIRFYGDVIVAIADSRNGAGYHVRLPTDITLPFCRDNLFTDSQVHYSYANEICGMLNSWCDSTRWETGMKPLKSTMRKSRMSEHQKQEALYEKRFREGGCTLGDMNHKRHRNTYYINSFPCGTKCPHCGTFWID</sequence>
<dbReference type="Proteomes" id="UP000061587">
    <property type="component" value="Chromosome"/>
</dbReference>
<reference evidence="3 5" key="1">
    <citation type="submission" date="2015-09" db="EMBL/GenBank/DDBJ databases">
        <authorList>
            <consortium name="Pathogen Informatics"/>
        </authorList>
    </citation>
    <scope>NUCLEOTIDE SEQUENCE [LARGE SCALE GENOMIC DNA]</scope>
    <source>
        <strain evidence="3 5">2789STDY5834842</strain>
    </source>
</reference>
<reference evidence="4" key="2">
    <citation type="submission" date="2015-10" db="EMBL/GenBank/DDBJ databases">
        <title>Extensive mobilome-driven genome diversification in gut-associated Bacteroides vulgatus mpk.</title>
        <authorList>
            <person name="Beier S."/>
            <person name="Lange A."/>
            <person name="Huson D.H."/>
            <person name="Frick J.-S."/>
            <person name="Autenrieth I.B."/>
        </authorList>
    </citation>
    <scope>NUCLEOTIDE SEQUENCE [LARGE SCALE GENOMIC DNA]</scope>
    <source>
        <strain evidence="4">mpk</strain>
    </source>
</reference>
<proteinExistence type="predicted"/>
<evidence type="ECO:0000313" key="3">
    <source>
        <dbReference type="EMBL" id="CUO54400.1"/>
    </source>
</evidence>
<evidence type="ECO:0000313" key="5">
    <source>
        <dbReference type="Proteomes" id="UP000095333"/>
    </source>
</evidence>
<accession>A0A0P0M0I5</accession>
<evidence type="ECO:0000313" key="4">
    <source>
        <dbReference type="Proteomes" id="UP000061587"/>
    </source>
</evidence>
<dbReference type="AlphaFoldDB" id="A0A0P0M0I5"/>